<sequence length="268" mass="31258">MKEKNLLQYAKKIEKLNRNPFNYCEYVSDQVEDVVNDLADSDVTIIDETDVLLVLDQYSDGKSWVVEVWGPYTNDQFQFKQLLPLIKSHIKHFPAKLVFFYNGKNIKLTDWLEEQDALFSQQTIWQMCPFQAMNSNIRIEIHTFSIENKKRRELLALHQRMFSGNKINIVRKNHPLFLGYLNEQLCAYASAQLSQKEGRLLYLGVDEKYRQQGIATALMAQVWNFLHDSCQDKITLVQSDKAQAAGKLYKKLGFKTIRRLLSAQLIVN</sequence>
<accession>A0AAQ2US65</accession>
<proteinExistence type="predicted"/>
<dbReference type="InterPro" id="IPR016181">
    <property type="entry name" value="Acyl_CoA_acyltransferase"/>
</dbReference>
<keyword evidence="2" id="KW-0808">Transferase</keyword>
<dbReference type="EMBL" id="LR031358">
    <property type="protein sequence ID" value="VDB98056.1"/>
    <property type="molecule type" value="Genomic_DNA"/>
</dbReference>
<dbReference type="Gene3D" id="3.40.630.30">
    <property type="match status" value="1"/>
</dbReference>
<dbReference type="InterPro" id="IPR000182">
    <property type="entry name" value="GNAT_dom"/>
</dbReference>
<gene>
    <name evidence="2" type="ORF">OENI_0914</name>
</gene>
<dbReference type="EC" id="2.3.1.-" evidence="2"/>
<name>A0AAQ2US65_OENOE</name>
<dbReference type="Pfam" id="PF13508">
    <property type="entry name" value="Acetyltransf_7"/>
    <property type="match status" value="1"/>
</dbReference>
<dbReference type="AlphaFoldDB" id="A0AAQ2US65"/>
<dbReference type="PROSITE" id="PS51186">
    <property type="entry name" value="GNAT"/>
    <property type="match status" value="1"/>
</dbReference>
<reference evidence="2 3" key="1">
    <citation type="submission" date="2018-08" db="EMBL/GenBank/DDBJ databases">
        <authorList>
            <person name="Lorentzen P. G. S. M."/>
        </authorList>
    </citation>
    <scope>NUCLEOTIDE SEQUENCE [LARGE SCALE GENOMIC DNA]</scope>
    <source>
        <strain evidence="2 3">CRBO_1381</strain>
    </source>
</reference>
<dbReference type="Proteomes" id="UP000294726">
    <property type="component" value="Chromosome"/>
</dbReference>
<dbReference type="GO" id="GO:0016747">
    <property type="term" value="F:acyltransferase activity, transferring groups other than amino-acyl groups"/>
    <property type="evidence" value="ECO:0007669"/>
    <property type="project" value="InterPro"/>
</dbReference>
<dbReference type="CDD" id="cd04301">
    <property type="entry name" value="NAT_SF"/>
    <property type="match status" value="1"/>
</dbReference>
<evidence type="ECO:0000313" key="3">
    <source>
        <dbReference type="Proteomes" id="UP000294726"/>
    </source>
</evidence>
<evidence type="ECO:0000313" key="2">
    <source>
        <dbReference type="EMBL" id="VDB98056.1"/>
    </source>
</evidence>
<protein>
    <submittedName>
        <fullName evidence="2">Acetyltransferase</fullName>
        <ecNumber evidence="2">2.3.1.-</ecNumber>
    </submittedName>
</protein>
<organism evidence="2 3">
    <name type="scientific">Oenococcus oeni</name>
    <name type="common">Leuconostoc oenos</name>
    <dbReference type="NCBI Taxonomy" id="1247"/>
    <lineage>
        <taxon>Bacteria</taxon>
        <taxon>Bacillati</taxon>
        <taxon>Bacillota</taxon>
        <taxon>Bacilli</taxon>
        <taxon>Lactobacillales</taxon>
        <taxon>Lactobacillaceae</taxon>
        <taxon>Oenococcus</taxon>
    </lineage>
</organism>
<dbReference type="SUPFAM" id="SSF55729">
    <property type="entry name" value="Acyl-CoA N-acyltransferases (Nat)"/>
    <property type="match status" value="1"/>
</dbReference>
<evidence type="ECO:0000259" key="1">
    <source>
        <dbReference type="PROSITE" id="PS51186"/>
    </source>
</evidence>
<feature type="domain" description="N-acetyltransferase" evidence="1">
    <location>
        <begin position="139"/>
        <end position="268"/>
    </location>
</feature>
<keyword evidence="2" id="KW-0012">Acyltransferase</keyword>